<sequence length="219" mass="24561">MQWRLSVCLLLLALGALPGPAADARVSAVQPQADTCTKGPVADYIDQLDKLEEQREQWGVFCEPSPTTGGYAEWSLNPLSDLALDPPALECALTGGAPYSNIHCYRNLQPDLSATVITYTLSFVLLPGPTCTDFVTACVQALEFTASRWHEKQRYEWAVQWQNVGGPCPRWRYWDFSNPDGWVPLNPERIETLQPNQWYDLTLVGTIEGQWCAKRRRSG</sequence>
<reference evidence="2 3" key="1">
    <citation type="submission" date="2015-09" db="EMBL/GenBank/DDBJ databases">
        <title>Draft genome sequence of Kouleothrix aurantiaca JCM 19913.</title>
        <authorList>
            <person name="Hemp J."/>
        </authorList>
    </citation>
    <scope>NUCLEOTIDE SEQUENCE [LARGE SCALE GENOMIC DNA]</scope>
    <source>
        <strain evidence="2 3">COM-B</strain>
    </source>
</reference>
<dbReference type="Proteomes" id="UP000050509">
    <property type="component" value="Unassembled WGS sequence"/>
</dbReference>
<gene>
    <name evidence="2" type="ORF">SE17_35520</name>
</gene>
<evidence type="ECO:0000256" key="1">
    <source>
        <dbReference type="SAM" id="SignalP"/>
    </source>
</evidence>
<keyword evidence="3" id="KW-1185">Reference proteome</keyword>
<feature type="non-terminal residue" evidence="2">
    <location>
        <position position="219"/>
    </location>
</feature>
<dbReference type="EMBL" id="LJCR01002312">
    <property type="protein sequence ID" value="KPV48912.1"/>
    <property type="molecule type" value="Genomic_DNA"/>
</dbReference>
<dbReference type="AlphaFoldDB" id="A0A0P9CTD6"/>
<feature type="signal peptide" evidence="1">
    <location>
        <begin position="1"/>
        <end position="21"/>
    </location>
</feature>
<evidence type="ECO:0000313" key="3">
    <source>
        <dbReference type="Proteomes" id="UP000050509"/>
    </source>
</evidence>
<protein>
    <recommendedName>
        <fullName evidence="4">Fibronectin type-III domain-containing protein</fullName>
    </recommendedName>
</protein>
<keyword evidence="1" id="KW-0732">Signal</keyword>
<feature type="chain" id="PRO_5006156004" description="Fibronectin type-III domain-containing protein" evidence="1">
    <location>
        <begin position="22"/>
        <end position="219"/>
    </location>
</feature>
<evidence type="ECO:0000313" key="2">
    <source>
        <dbReference type="EMBL" id="KPV48912.1"/>
    </source>
</evidence>
<organism evidence="2 3">
    <name type="scientific">Kouleothrix aurantiaca</name>
    <dbReference type="NCBI Taxonomy" id="186479"/>
    <lineage>
        <taxon>Bacteria</taxon>
        <taxon>Bacillati</taxon>
        <taxon>Chloroflexota</taxon>
        <taxon>Chloroflexia</taxon>
        <taxon>Chloroflexales</taxon>
        <taxon>Roseiflexineae</taxon>
        <taxon>Roseiflexaceae</taxon>
        <taxon>Kouleothrix</taxon>
    </lineage>
</organism>
<proteinExistence type="predicted"/>
<comment type="caution">
    <text evidence="2">The sequence shown here is derived from an EMBL/GenBank/DDBJ whole genome shotgun (WGS) entry which is preliminary data.</text>
</comment>
<accession>A0A0P9CTD6</accession>
<evidence type="ECO:0008006" key="4">
    <source>
        <dbReference type="Google" id="ProtNLM"/>
    </source>
</evidence>
<name>A0A0P9CTD6_9CHLR</name>